<feature type="coiled-coil region" evidence="1">
    <location>
        <begin position="31"/>
        <end position="58"/>
    </location>
</feature>
<dbReference type="HOGENOM" id="CLU_2769987_0_0_9"/>
<accession>A4IKK0</accession>
<dbReference type="InterPro" id="IPR025572">
    <property type="entry name" value="YgaB"/>
</dbReference>
<sequence length="83" mass="10222">MIKQMVGQRGRENRRSMEQIWVDEREETLFLWHEMERCQEITRQLEELEREAPTIALREEVRQMKQQVEAIRRVFERQMSSSA</sequence>
<keyword evidence="1" id="KW-0175">Coiled coil</keyword>
<protein>
    <submittedName>
        <fullName evidence="2">Uncharacterized protein</fullName>
    </submittedName>
</protein>
<reference evidence="2 3" key="1">
    <citation type="journal article" date="2007" name="Proc. Natl. Acad. Sci. U.S.A.">
        <title>Genome and proteome of long-chain alkane degrading Geobacillus thermodenitrificans NG80-2 isolated from a deep-subsurface oil reservoir.</title>
        <authorList>
            <person name="Feng L."/>
            <person name="Wang W."/>
            <person name="Cheng J."/>
            <person name="Ren Y."/>
            <person name="Zhao G."/>
            <person name="Gao C."/>
            <person name="Tang Y."/>
            <person name="Liu X."/>
            <person name="Han W."/>
            <person name="Peng X."/>
            <person name="Liu R."/>
            <person name="Wang L."/>
        </authorList>
    </citation>
    <scope>NUCLEOTIDE SEQUENCE [LARGE SCALE GENOMIC DNA]</scope>
    <source>
        <strain evidence="2 3">NG80-2</strain>
    </source>
</reference>
<gene>
    <name evidence="2" type="ordered locus">GTNG_0472</name>
</gene>
<dbReference type="eggNOG" id="ENOG5030C9V">
    <property type="taxonomic scope" value="Bacteria"/>
</dbReference>
<evidence type="ECO:0000313" key="2">
    <source>
        <dbReference type="EMBL" id="ABO65854.1"/>
    </source>
</evidence>
<proteinExistence type="predicted"/>
<dbReference type="EMBL" id="CP000557">
    <property type="protein sequence ID" value="ABO65854.1"/>
    <property type="molecule type" value="Genomic_DNA"/>
</dbReference>
<organism evidence="2 3">
    <name type="scientific">Geobacillus thermodenitrificans (strain NG80-2)</name>
    <dbReference type="NCBI Taxonomy" id="420246"/>
    <lineage>
        <taxon>Bacteria</taxon>
        <taxon>Bacillati</taxon>
        <taxon>Bacillota</taxon>
        <taxon>Bacilli</taxon>
        <taxon>Bacillales</taxon>
        <taxon>Anoxybacillaceae</taxon>
        <taxon>Geobacillus</taxon>
    </lineage>
</organism>
<evidence type="ECO:0000313" key="3">
    <source>
        <dbReference type="Proteomes" id="UP000001578"/>
    </source>
</evidence>
<dbReference type="Proteomes" id="UP000001578">
    <property type="component" value="Chromosome"/>
</dbReference>
<dbReference type="Pfam" id="PF14182">
    <property type="entry name" value="YgaB"/>
    <property type="match status" value="1"/>
</dbReference>
<dbReference type="AlphaFoldDB" id="A4IKK0"/>
<dbReference type="KEGG" id="gtn:GTNG_0472"/>
<name>A4IKK0_GEOTN</name>
<evidence type="ECO:0000256" key="1">
    <source>
        <dbReference type="SAM" id="Coils"/>
    </source>
</evidence>